<dbReference type="SUPFAM" id="SSF47413">
    <property type="entry name" value="lambda repressor-like DNA-binding domains"/>
    <property type="match status" value="1"/>
</dbReference>
<keyword evidence="4" id="KW-1185">Reference proteome</keyword>
<dbReference type="RefSeq" id="WP_008912956.1">
    <property type="nucleotide sequence ID" value="NZ_KB233224.1"/>
</dbReference>
<dbReference type="Proteomes" id="UP000009336">
    <property type="component" value="Unassembled WGS sequence"/>
</dbReference>
<dbReference type="OrthoDB" id="9797172at2"/>
<gene>
    <name evidence="3" type="ORF">OOA_14855</name>
</gene>
<dbReference type="EMBL" id="AKKL01000040">
    <property type="protein sequence ID" value="EKT57155.1"/>
    <property type="molecule type" value="Genomic_DNA"/>
</dbReference>
<dbReference type="PANTHER" id="PTHR46558:SF11">
    <property type="entry name" value="HTH-TYPE TRANSCRIPTIONAL REGULATOR XRE"/>
    <property type="match status" value="1"/>
</dbReference>
<dbReference type="Gene3D" id="1.10.260.40">
    <property type="entry name" value="lambda repressor-like DNA-binding domains"/>
    <property type="match status" value="1"/>
</dbReference>
<dbReference type="PROSITE" id="PS50943">
    <property type="entry name" value="HTH_CROC1"/>
    <property type="match status" value="1"/>
</dbReference>
<comment type="caution">
    <text evidence="3">The sequence shown here is derived from an EMBL/GenBank/DDBJ whole genome shotgun (WGS) entry which is preliminary data.</text>
</comment>
<proteinExistence type="predicted"/>
<dbReference type="SMART" id="SM00530">
    <property type="entry name" value="HTH_XRE"/>
    <property type="match status" value="1"/>
</dbReference>
<reference evidence="3 4" key="1">
    <citation type="journal article" date="2012" name="BMC Genomics">
        <title>Comparative genomics of bacteria in the genus Providencia isolated from wild Drosophila melanogaster.</title>
        <authorList>
            <person name="Galac M.R."/>
            <person name="Lazzaro B.P."/>
        </authorList>
    </citation>
    <scope>NUCLEOTIDE SEQUENCE [LARGE SCALE GENOMIC DNA]</scope>
    <source>
        <strain evidence="3 4">DSM 19968</strain>
    </source>
</reference>
<name>K8WLV1_9GAMM</name>
<dbReference type="GO" id="GO:0003677">
    <property type="term" value="F:DNA binding"/>
    <property type="evidence" value="ECO:0007669"/>
    <property type="project" value="UniProtKB-KW"/>
</dbReference>
<dbReference type="PANTHER" id="PTHR46558">
    <property type="entry name" value="TRACRIPTIONAL REGULATORY PROTEIN-RELATED-RELATED"/>
    <property type="match status" value="1"/>
</dbReference>
<dbReference type="CDD" id="cd00093">
    <property type="entry name" value="HTH_XRE"/>
    <property type="match status" value="1"/>
</dbReference>
<dbReference type="Pfam" id="PF01381">
    <property type="entry name" value="HTH_3"/>
    <property type="match status" value="1"/>
</dbReference>
<evidence type="ECO:0000313" key="4">
    <source>
        <dbReference type="Proteomes" id="UP000009336"/>
    </source>
</evidence>
<feature type="domain" description="HTH cro/C1-type" evidence="2">
    <location>
        <begin position="15"/>
        <end position="69"/>
    </location>
</feature>
<evidence type="ECO:0000256" key="1">
    <source>
        <dbReference type="ARBA" id="ARBA00023125"/>
    </source>
</evidence>
<sequence>MPNYYPISKIIGKKITYYRKMKGISLTELAKVTGVSEQQQSRYERGINRINLHRLSLYADYFNINLSEFFILNEIEIDEINNIDVIK</sequence>
<dbReference type="PATRIC" id="fig|1141662.3.peg.3015"/>
<accession>K8WLV1</accession>
<protein>
    <submittedName>
        <fullName evidence="3">Fimbrial operon regulator</fullName>
    </submittedName>
</protein>
<evidence type="ECO:0000313" key="3">
    <source>
        <dbReference type="EMBL" id="EKT57155.1"/>
    </source>
</evidence>
<dbReference type="InterPro" id="IPR001387">
    <property type="entry name" value="Cro/C1-type_HTH"/>
</dbReference>
<organism evidence="3 4">
    <name type="scientific">Providencia burhodogranariea DSM 19968</name>
    <dbReference type="NCBI Taxonomy" id="1141662"/>
    <lineage>
        <taxon>Bacteria</taxon>
        <taxon>Pseudomonadati</taxon>
        <taxon>Pseudomonadota</taxon>
        <taxon>Gammaproteobacteria</taxon>
        <taxon>Enterobacterales</taxon>
        <taxon>Morganellaceae</taxon>
        <taxon>Providencia</taxon>
    </lineage>
</organism>
<dbReference type="STRING" id="1141662.OOA_14855"/>
<dbReference type="eggNOG" id="COG1396">
    <property type="taxonomic scope" value="Bacteria"/>
</dbReference>
<keyword evidence="1" id="KW-0238">DNA-binding</keyword>
<dbReference type="InterPro" id="IPR010982">
    <property type="entry name" value="Lambda_DNA-bd_dom_sf"/>
</dbReference>
<evidence type="ECO:0000259" key="2">
    <source>
        <dbReference type="PROSITE" id="PS50943"/>
    </source>
</evidence>
<dbReference type="AlphaFoldDB" id="K8WLV1"/>
<dbReference type="HOGENOM" id="CLU_066192_40_0_6"/>